<dbReference type="EMBL" id="JAINDJ010000007">
    <property type="protein sequence ID" value="KAG9441534.1"/>
    <property type="molecule type" value="Genomic_DNA"/>
</dbReference>
<dbReference type="AlphaFoldDB" id="A0AAV7DZS0"/>
<name>A0AAV7DZS0_ARIFI</name>
<keyword evidence="4" id="KW-0433">Leucine-rich repeat</keyword>
<evidence type="ECO:0000256" key="2">
    <source>
        <dbReference type="ARBA" id="ARBA00009592"/>
    </source>
</evidence>
<keyword evidence="5 11" id="KW-0812">Transmembrane</keyword>
<dbReference type="Proteomes" id="UP000825729">
    <property type="component" value="Unassembled WGS sequence"/>
</dbReference>
<feature type="transmembrane region" description="Helical" evidence="11">
    <location>
        <begin position="12"/>
        <end position="33"/>
    </location>
</feature>
<dbReference type="InterPro" id="IPR046956">
    <property type="entry name" value="RLP23-like"/>
</dbReference>
<dbReference type="PANTHER" id="PTHR48063">
    <property type="entry name" value="LRR RECEPTOR-LIKE KINASE"/>
    <property type="match status" value="1"/>
</dbReference>
<evidence type="ECO:0000256" key="10">
    <source>
        <dbReference type="ARBA" id="ARBA00023180"/>
    </source>
</evidence>
<evidence type="ECO:0000256" key="4">
    <source>
        <dbReference type="ARBA" id="ARBA00022614"/>
    </source>
</evidence>
<dbReference type="PANTHER" id="PTHR48063:SF112">
    <property type="entry name" value="RECEPTOR LIKE PROTEIN 30-LIKE"/>
    <property type="match status" value="1"/>
</dbReference>
<keyword evidence="10" id="KW-0325">Glycoprotein</keyword>
<evidence type="ECO:0000256" key="1">
    <source>
        <dbReference type="ARBA" id="ARBA00004251"/>
    </source>
</evidence>
<evidence type="ECO:0000313" key="13">
    <source>
        <dbReference type="EMBL" id="KAG9441534.1"/>
    </source>
</evidence>
<keyword evidence="7" id="KW-0677">Repeat</keyword>
<dbReference type="Pfam" id="PF00560">
    <property type="entry name" value="LRR_1"/>
    <property type="match status" value="5"/>
</dbReference>
<evidence type="ECO:0000256" key="9">
    <source>
        <dbReference type="ARBA" id="ARBA00023136"/>
    </source>
</evidence>
<evidence type="ECO:0000256" key="6">
    <source>
        <dbReference type="ARBA" id="ARBA00022729"/>
    </source>
</evidence>
<comment type="subcellular location">
    <subcellularLocation>
        <location evidence="1">Cell membrane</location>
        <topology evidence="1">Single-pass type I membrane protein</topology>
    </subcellularLocation>
</comment>
<sequence>MDKSHELHRRYCSLLYSYLLLLVSSILLVLVVIPKLVSGCHEEERQALRNFKHGGLRDPANRLSSWGSSSGTKDCCSWAGVGCNNTTRRVVKLDLRNANLDEYGYPLSNFSLGGKIDSSLIHLQHLTYLDLSGNDFGSMNNIAIPDFFGSFEHLEYLNLSHAHFVGKIPRQLGNLSNLHTLDLGSNYNLRDVHDLAWVSSLSSLHYLDLSMVDLSREENGVQEINQLSVLRELHLAQCMLPKIHSPILWPFTNLTATLNVLDLSSNYQLLAEPNSWLTNFSSLSHLYLSSTGLHGSMLPSIGYLTNLEVLDLSYNSIYGPIPDSFGTNLCKLRILNLRRNTIISGWERDSTRSICLANSLQELYLGSNRLSSLTALFSTIGNLTSLKVLDLGNNSINGTIPRSLISNLCHLRILRLAENSIRGMEPLPRCLSDSLEVLDLRSNQLVGDLQVLLGEISNSKTLKKLYLSYNSLSGYIPHSSSSSTTGDGRILSYVLEELDLSGNKLSGHVILQNIGKFTNIVSLSISSNSLPIVITEDVLNNLQRLESIDLMSNNCLVWKVKSRT</sequence>
<evidence type="ECO:0000256" key="5">
    <source>
        <dbReference type="ARBA" id="ARBA00022692"/>
    </source>
</evidence>
<dbReference type="GO" id="GO:0005886">
    <property type="term" value="C:plasma membrane"/>
    <property type="evidence" value="ECO:0007669"/>
    <property type="project" value="UniProtKB-SubCell"/>
</dbReference>
<dbReference type="SMART" id="SM00369">
    <property type="entry name" value="LRR_TYP"/>
    <property type="match status" value="7"/>
</dbReference>
<dbReference type="InterPro" id="IPR003591">
    <property type="entry name" value="Leu-rich_rpt_typical-subtyp"/>
</dbReference>
<comment type="caution">
    <text evidence="13">The sequence shown here is derived from an EMBL/GenBank/DDBJ whole genome shotgun (WGS) entry which is preliminary data.</text>
</comment>
<dbReference type="SUPFAM" id="SSF52058">
    <property type="entry name" value="L domain-like"/>
    <property type="match status" value="2"/>
</dbReference>
<dbReference type="InterPro" id="IPR001611">
    <property type="entry name" value="Leu-rich_rpt"/>
</dbReference>
<proteinExistence type="inferred from homology"/>
<dbReference type="Pfam" id="PF08263">
    <property type="entry name" value="LRRNT_2"/>
    <property type="match status" value="1"/>
</dbReference>
<evidence type="ECO:0000256" key="8">
    <source>
        <dbReference type="ARBA" id="ARBA00022989"/>
    </source>
</evidence>
<evidence type="ECO:0000256" key="11">
    <source>
        <dbReference type="SAM" id="Phobius"/>
    </source>
</evidence>
<evidence type="ECO:0000256" key="3">
    <source>
        <dbReference type="ARBA" id="ARBA00022475"/>
    </source>
</evidence>
<organism evidence="13 14">
    <name type="scientific">Aristolochia fimbriata</name>
    <name type="common">White veined hardy Dutchman's pipe vine</name>
    <dbReference type="NCBI Taxonomy" id="158543"/>
    <lineage>
        <taxon>Eukaryota</taxon>
        <taxon>Viridiplantae</taxon>
        <taxon>Streptophyta</taxon>
        <taxon>Embryophyta</taxon>
        <taxon>Tracheophyta</taxon>
        <taxon>Spermatophyta</taxon>
        <taxon>Magnoliopsida</taxon>
        <taxon>Magnoliidae</taxon>
        <taxon>Piperales</taxon>
        <taxon>Aristolochiaceae</taxon>
        <taxon>Aristolochia</taxon>
    </lineage>
</organism>
<keyword evidence="3" id="KW-1003">Cell membrane</keyword>
<dbReference type="InterPro" id="IPR032675">
    <property type="entry name" value="LRR_dom_sf"/>
</dbReference>
<keyword evidence="6" id="KW-0732">Signal</keyword>
<dbReference type="InterPro" id="IPR013210">
    <property type="entry name" value="LRR_N_plant-typ"/>
</dbReference>
<reference evidence="13 14" key="1">
    <citation type="submission" date="2021-07" db="EMBL/GenBank/DDBJ databases">
        <title>The Aristolochia fimbriata genome: insights into angiosperm evolution, floral development and chemical biosynthesis.</title>
        <authorList>
            <person name="Jiao Y."/>
        </authorList>
    </citation>
    <scope>NUCLEOTIDE SEQUENCE [LARGE SCALE GENOMIC DNA]</scope>
    <source>
        <strain evidence="13">IBCAS-2021</strain>
        <tissue evidence="13">Leaf</tissue>
    </source>
</reference>
<dbReference type="SMART" id="SM00365">
    <property type="entry name" value="LRR_SD22"/>
    <property type="match status" value="5"/>
</dbReference>
<dbReference type="PRINTS" id="PR00019">
    <property type="entry name" value="LEURICHRPT"/>
</dbReference>
<comment type="similarity">
    <text evidence="2">Belongs to the RLP family.</text>
</comment>
<accession>A0AAV7DZS0</accession>
<keyword evidence="8 11" id="KW-1133">Transmembrane helix</keyword>
<keyword evidence="9 11" id="KW-0472">Membrane</keyword>
<dbReference type="Pfam" id="PF13516">
    <property type="entry name" value="LRR_6"/>
    <property type="match status" value="1"/>
</dbReference>
<protein>
    <recommendedName>
        <fullName evidence="12">Leucine-rich repeat-containing N-terminal plant-type domain-containing protein</fullName>
    </recommendedName>
</protein>
<gene>
    <name evidence="13" type="ORF">H6P81_017388</name>
</gene>
<keyword evidence="14" id="KW-1185">Reference proteome</keyword>
<evidence type="ECO:0000259" key="12">
    <source>
        <dbReference type="Pfam" id="PF08263"/>
    </source>
</evidence>
<evidence type="ECO:0000256" key="7">
    <source>
        <dbReference type="ARBA" id="ARBA00022737"/>
    </source>
</evidence>
<dbReference type="PROSITE" id="PS51450">
    <property type="entry name" value="LRR"/>
    <property type="match status" value="1"/>
</dbReference>
<feature type="domain" description="Leucine-rich repeat-containing N-terminal plant-type" evidence="12">
    <location>
        <begin position="42"/>
        <end position="84"/>
    </location>
</feature>
<dbReference type="Gene3D" id="3.80.10.10">
    <property type="entry name" value="Ribonuclease Inhibitor"/>
    <property type="match status" value="4"/>
</dbReference>
<evidence type="ECO:0000313" key="14">
    <source>
        <dbReference type="Proteomes" id="UP000825729"/>
    </source>
</evidence>